<feature type="transmembrane region" description="Helical" evidence="1">
    <location>
        <begin position="91"/>
        <end position="112"/>
    </location>
</feature>
<dbReference type="RefSeq" id="WP_131328905.1">
    <property type="nucleotide sequence ID" value="NZ_CP044016.1"/>
</dbReference>
<dbReference type="EMBL" id="CP044016">
    <property type="protein sequence ID" value="QES88018.1"/>
    <property type="molecule type" value="Genomic_DNA"/>
</dbReference>
<dbReference type="Pfam" id="PF04020">
    <property type="entry name" value="Phage_holin_4_2"/>
    <property type="match status" value="1"/>
</dbReference>
<dbReference type="InterPro" id="IPR007165">
    <property type="entry name" value="Phage_holin_4_2"/>
</dbReference>
<evidence type="ECO:0000256" key="1">
    <source>
        <dbReference type="SAM" id="Phobius"/>
    </source>
</evidence>
<sequence length="117" mass="12468">MLLRFIGRILVTALAAVIAAHFLKGVTVAGGTTPIILALVLAILNAFVKPILVILTIPVTILTLGLFLIVINIIIIMMASHLVDGFHVDGWISALLFSILLSVVSYILELIIGTAKK</sequence>
<proteinExistence type="predicted"/>
<keyword evidence="3" id="KW-1185">Reference proteome</keyword>
<dbReference type="AlphaFoldDB" id="A0A5P2G041"/>
<gene>
    <name evidence="2" type="ORF">E0W69_004845</name>
</gene>
<feature type="transmembrane region" description="Helical" evidence="1">
    <location>
        <begin position="59"/>
        <end position="79"/>
    </location>
</feature>
<keyword evidence="1" id="KW-0472">Membrane</keyword>
<name>A0A5P2G041_9BACT</name>
<protein>
    <submittedName>
        <fullName evidence="2">Phage holin family protein</fullName>
    </submittedName>
</protein>
<keyword evidence="1" id="KW-0812">Transmembrane</keyword>
<evidence type="ECO:0000313" key="2">
    <source>
        <dbReference type="EMBL" id="QES88018.1"/>
    </source>
</evidence>
<dbReference type="PANTHER" id="PTHR37309">
    <property type="entry name" value="SLR0284 PROTEIN"/>
    <property type="match status" value="1"/>
</dbReference>
<dbReference type="PANTHER" id="PTHR37309:SF1">
    <property type="entry name" value="SLR0284 PROTEIN"/>
    <property type="match status" value="1"/>
</dbReference>
<reference evidence="2 3" key="1">
    <citation type="submission" date="2019-09" db="EMBL/GenBank/DDBJ databases">
        <title>Complete genome sequence of Arachidicoccus sp. B3-10 isolated from apple orchard soil.</title>
        <authorList>
            <person name="Kim H.S."/>
            <person name="Han K.-I."/>
            <person name="Suh M.K."/>
            <person name="Lee K.C."/>
            <person name="Eom M.K."/>
            <person name="Kim J.-S."/>
            <person name="Kang S.W."/>
            <person name="Sin Y."/>
            <person name="Lee J.-S."/>
        </authorList>
    </citation>
    <scope>NUCLEOTIDE SEQUENCE [LARGE SCALE GENOMIC DNA]</scope>
    <source>
        <strain evidence="2 3">B3-10</strain>
    </source>
</reference>
<accession>A0A5P2G041</accession>
<dbReference type="KEGG" id="arac:E0W69_004845"/>
<keyword evidence="1" id="KW-1133">Transmembrane helix</keyword>
<dbReference type="Proteomes" id="UP000292424">
    <property type="component" value="Chromosome"/>
</dbReference>
<feature type="transmembrane region" description="Helical" evidence="1">
    <location>
        <begin position="35"/>
        <end position="52"/>
    </location>
</feature>
<evidence type="ECO:0000313" key="3">
    <source>
        <dbReference type="Proteomes" id="UP000292424"/>
    </source>
</evidence>
<dbReference type="OrthoDB" id="6402664at2"/>
<organism evidence="2 3">
    <name type="scientific">Rhizosphaericola mali</name>
    <dbReference type="NCBI Taxonomy" id="2545455"/>
    <lineage>
        <taxon>Bacteria</taxon>
        <taxon>Pseudomonadati</taxon>
        <taxon>Bacteroidota</taxon>
        <taxon>Chitinophagia</taxon>
        <taxon>Chitinophagales</taxon>
        <taxon>Chitinophagaceae</taxon>
        <taxon>Rhizosphaericola</taxon>
    </lineage>
</organism>